<dbReference type="InterPro" id="IPR050130">
    <property type="entry name" value="ClpA_ClpB"/>
</dbReference>
<dbReference type="InterPro" id="IPR004176">
    <property type="entry name" value="Clp_R_N"/>
</dbReference>
<organism evidence="8 9">
    <name type="scientific">Endozoicomonas euniceicola</name>
    <dbReference type="NCBI Taxonomy" id="1234143"/>
    <lineage>
        <taxon>Bacteria</taxon>
        <taxon>Pseudomonadati</taxon>
        <taxon>Pseudomonadota</taxon>
        <taxon>Gammaproteobacteria</taxon>
        <taxon>Oceanospirillales</taxon>
        <taxon>Endozoicomonadaceae</taxon>
        <taxon>Endozoicomonas</taxon>
    </lineage>
</organism>
<dbReference type="InterPro" id="IPR003593">
    <property type="entry name" value="AAA+_ATPase"/>
</dbReference>
<dbReference type="Pfam" id="PF23569">
    <property type="entry name" value="NBD_SMAX1"/>
    <property type="match status" value="1"/>
</dbReference>
<name>A0ABY6GQ23_9GAMM</name>
<dbReference type="InterPro" id="IPR019489">
    <property type="entry name" value="Clp_ATPase_C"/>
</dbReference>
<evidence type="ECO:0000259" key="7">
    <source>
        <dbReference type="PROSITE" id="PS51903"/>
    </source>
</evidence>
<dbReference type="Gene3D" id="1.10.1780.10">
    <property type="entry name" value="Clp, N-terminal domain"/>
    <property type="match status" value="1"/>
</dbReference>
<keyword evidence="9" id="KW-1185">Reference proteome</keyword>
<dbReference type="PRINTS" id="PR00300">
    <property type="entry name" value="CLPPROTEASEA"/>
</dbReference>
<dbReference type="Pfam" id="PF17871">
    <property type="entry name" value="AAA_lid_9"/>
    <property type="match status" value="1"/>
</dbReference>
<dbReference type="RefSeq" id="WP_262596571.1">
    <property type="nucleotide sequence ID" value="NZ_CP103300.1"/>
</dbReference>
<dbReference type="InterPro" id="IPR001270">
    <property type="entry name" value="ClpA/B"/>
</dbReference>
<keyword evidence="5" id="KW-0143">Chaperone</keyword>
<dbReference type="Pfam" id="PF02861">
    <property type="entry name" value="Clp_N"/>
    <property type="match status" value="1"/>
</dbReference>
<dbReference type="Pfam" id="PF10431">
    <property type="entry name" value="ClpB_D2-small"/>
    <property type="match status" value="1"/>
</dbReference>
<dbReference type="Gene3D" id="3.40.50.300">
    <property type="entry name" value="P-loop containing nucleotide triphosphate hydrolases"/>
    <property type="match status" value="3"/>
</dbReference>
<gene>
    <name evidence="8" type="primary">tssH</name>
    <name evidence="8" type="ORF">NX720_18465</name>
</gene>
<dbReference type="NCBIfam" id="TIGR03345">
    <property type="entry name" value="VI_ClpV1"/>
    <property type="match status" value="1"/>
</dbReference>
<evidence type="ECO:0000256" key="2">
    <source>
        <dbReference type="ARBA" id="ARBA00022737"/>
    </source>
</evidence>
<accession>A0ABY6GQ23</accession>
<evidence type="ECO:0000313" key="9">
    <source>
        <dbReference type="Proteomes" id="UP001163255"/>
    </source>
</evidence>
<dbReference type="SUPFAM" id="SSF81923">
    <property type="entry name" value="Double Clp-N motif"/>
    <property type="match status" value="1"/>
</dbReference>
<dbReference type="InterPro" id="IPR017729">
    <property type="entry name" value="ATPase_T6SS_ClpV1"/>
</dbReference>
<evidence type="ECO:0000313" key="8">
    <source>
        <dbReference type="EMBL" id="UYM14855.1"/>
    </source>
</evidence>
<keyword evidence="3" id="KW-0547">Nucleotide-binding</keyword>
<dbReference type="InterPro" id="IPR036628">
    <property type="entry name" value="Clp_N_dom_sf"/>
</dbReference>
<dbReference type="InterPro" id="IPR058680">
    <property type="entry name" value="NBD_SMAX1-like"/>
</dbReference>
<dbReference type="InterPro" id="IPR041546">
    <property type="entry name" value="ClpA/ClpB_AAA_lid"/>
</dbReference>
<dbReference type="Gene3D" id="1.10.8.60">
    <property type="match status" value="1"/>
</dbReference>
<reference evidence="8" key="1">
    <citation type="submission" date="2022-10" db="EMBL/GenBank/DDBJ databases">
        <title>Completed Genome Sequence of two octocoral isolated bacterium, Endozoicomonas euniceicola EF212T and Endozoicomonas gorgoniicola PS125T.</title>
        <authorList>
            <person name="Chiou Y.-J."/>
            <person name="Chen Y.-H."/>
        </authorList>
    </citation>
    <scope>NUCLEOTIDE SEQUENCE</scope>
    <source>
        <strain evidence="8">EF212</strain>
    </source>
</reference>
<protein>
    <submittedName>
        <fullName evidence="8">Type VI secretion system ATPase TssH</fullName>
    </submittedName>
</protein>
<dbReference type="SMART" id="SM01086">
    <property type="entry name" value="ClpB_D2-small"/>
    <property type="match status" value="1"/>
</dbReference>
<sequence length="872" mass="96107">MKQLELKTLIGQLSTELRQALETAAALCVSRKHKVVEIEHWLMQLCREPGAAMRQIITSQKLSVTTMIDDLEQRLNRLPGGFDGTPALAHNTVILIQDAWLIASVNFHQQTIAVHHLILALLDNDSFALVETPLTTELHKISRDALQAQVAASSEIIAADEPKASALNKYTTDMTAAAASGEASASGGKVTGGKIVGRDQEIRQIIDILCRRRQNSPILVGDAGVGKTAVVEGLAQKVISEDVPDNLKGIQILNLDLGLLQAGASIKGEFENRLKDLINEVKQSERPVIVFIDEAHTLIGAGGAAGQNDAANLLKPALARGEFRTIAATTWAEYKKFFEKDAALTRRFQPVKIHEPDEETAIHMVRSVALTLEQHHKTRVHDDAVTSAVRLSIRYLPERQLPDKAISLLDTACSRVSLSRHTTPMRLQEMLQQERYLRSELSEVSRDEATGLVEPEQVNAIREQLKQVSQDVESVKVQWQKEQALVEELVTQEKTIDEQYQQAGTVNKALRKKQETMQEQLQKLQGQAPMVYPRVDADSVAAVVSGWTGIPVGNMLSDEIQRLLTLEESLRKRVIGQDQAIAEISKSVRIGRAGLSDPRKPIGVFLMCGPSGVGKTETGLALADELYGGEQNLTVLNMTEFKEEHKVSMLLGAPAGYVGYGEGGVLTEAVRRSPYSVLLLDEMEKAHPGVHDIFYQIFDKGRIADSEGREVDFRQTIIIMTSNAADAAICDLVDQFEQEGKGIPDSADIAAVINDELLHFFKPAFLGRLTLIPYLPLNNTDMAKICRLTLQRMEKNLAARYGALLVVDDAAIEQLVAWNDSPQTGARAIEQQVNRRLMPVLAEECLSRLAKGESITEVRIGLENHQLEFSVQ</sequence>
<dbReference type="EMBL" id="CP103300">
    <property type="protein sequence ID" value="UYM14855.1"/>
    <property type="molecule type" value="Genomic_DNA"/>
</dbReference>
<dbReference type="SUPFAM" id="SSF52540">
    <property type="entry name" value="P-loop containing nucleoside triphosphate hydrolases"/>
    <property type="match status" value="2"/>
</dbReference>
<dbReference type="PANTHER" id="PTHR11638:SF184">
    <property type="entry name" value="ATPASE WITH CHAPERONE ACTIVITY"/>
    <property type="match status" value="1"/>
</dbReference>
<dbReference type="InterPro" id="IPR003959">
    <property type="entry name" value="ATPase_AAA_core"/>
</dbReference>
<evidence type="ECO:0000256" key="5">
    <source>
        <dbReference type="ARBA" id="ARBA00023186"/>
    </source>
</evidence>
<keyword evidence="2 6" id="KW-0677">Repeat</keyword>
<comment type="similarity">
    <text evidence="1">Belongs to the ClpA/ClpB family.</text>
</comment>
<dbReference type="PROSITE" id="PS51903">
    <property type="entry name" value="CLP_R"/>
    <property type="match status" value="1"/>
</dbReference>
<dbReference type="InterPro" id="IPR018368">
    <property type="entry name" value="ClpA/B_CS1"/>
</dbReference>
<dbReference type="PROSITE" id="PS00870">
    <property type="entry name" value="CLPAB_1"/>
    <property type="match status" value="1"/>
</dbReference>
<dbReference type="SMART" id="SM00382">
    <property type="entry name" value="AAA"/>
    <property type="match status" value="2"/>
</dbReference>
<evidence type="ECO:0000256" key="6">
    <source>
        <dbReference type="PROSITE-ProRule" id="PRU01251"/>
    </source>
</evidence>
<proteinExistence type="inferred from homology"/>
<dbReference type="Pfam" id="PF07724">
    <property type="entry name" value="AAA_2"/>
    <property type="match status" value="1"/>
</dbReference>
<dbReference type="PANTHER" id="PTHR11638">
    <property type="entry name" value="ATP-DEPENDENT CLP PROTEASE"/>
    <property type="match status" value="1"/>
</dbReference>
<dbReference type="InterPro" id="IPR027417">
    <property type="entry name" value="P-loop_NTPase"/>
</dbReference>
<keyword evidence="4" id="KW-0067">ATP-binding</keyword>
<dbReference type="CDD" id="cd19499">
    <property type="entry name" value="RecA-like_ClpB_Hsp104-like"/>
    <property type="match status" value="1"/>
</dbReference>
<feature type="domain" description="Clp R" evidence="7">
    <location>
        <begin position="10"/>
        <end position="159"/>
    </location>
</feature>
<dbReference type="Proteomes" id="UP001163255">
    <property type="component" value="Chromosome"/>
</dbReference>
<evidence type="ECO:0000256" key="3">
    <source>
        <dbReference type="ARBA" id="ARBA00022741"/>
    </source>
</evidence>
<evidence type="ECO:0000256" key="4">
    <source>
        <dbReference type="ARBA" id="ARBA00022840"/>
    </source>
</evidence>
<evidence type="ECO:0000256" key="1">
    <source>
        <dbReference type="ARBA" id="ARBA00008675"/>
    </source>
</evidence>
<dbReference type="CDD" id="cd00009">
    <property type="entry name" value="AAA"/>
    <property type="match status" value="1"/>
</dbReference>